<dbReference type="PANTHER" id="PTHR43520">
    <property type="entry name" value="ATP7, ISOFORM B"/>
    <property type="match status" value="1"/>
</dbReference>
<dbReference type="SUPFAM" id="SSF81665">
    <property type="entry name" value="Calcium ATPase, transmembrane domain M"/>
    <property type="match status" value="1"/>
</dbReference>
<reference evidence="13" key="1">
    <citation type="submission" date="2018-06" db="EMBL/GenBank/DDBJ databases">
        <authorList>
            <person name="Zhirakovskaya E."/>
        </authorList>
    </citation>
    <scope>NUCLEOTIDE SEQUENCE</scope>
</reference>
<dbReference type="Gene3D" id="1.10.620.20">
    <property type="entry name" value="Ribonucleotide Reductase, subunit A"/>
    <property type="match status" value="4"/>
</dbReference>
<evidence type="ECO:0000256" key="10">
    <source>
        <dbReference type="ARBA" id="ARBA00023136"/>
    </source>
</evidence>
<protein>
    <submittedName>
        <fullName evidence="13">Lead, cadmium, zinc and mercury transporting ATPase Copper-translocating P-type ATPase</fullName>
        <ecNumber evidence="13">3.6.3.3</ecNumber>
        <ecNumber evidence="13">3.6.3.4</ecNumber>
    </submittedName>
</protein>
<dbReference type="PROSITE" id="PS00154">
    <property type="entry name" value="ATPASE_E1_E2"/>
    <property type="match status" value="1"/>
</dbReference>
<evidence type="ECO:0000256" key="11">
    <source>
        <dbReference type="SAM" id="Phobius"/>
    </source>
</evidence>
<evidence type="ECO:0000256" key="1">
    <source>
        <dbReference type="ARBA" id="ARBA00004651"/>
    </source>
</evidence>
<dbReference type="Gene3D" id="2.70.150.10">
    <property type="entry name" value="Calcium-transporting ATPase, cytoplasmic transduction domain A"/>
    <property type="match status" value="1"/>
</dbReference>
<evidence type="ECO:0000256" key="2">
    <source>
        <dbReference type="ARBA" id="ARBA00006024"/>
    </source>
</evidence>
<dbReference type="InterPro" id="IPR027256">
    <property type="entry name" value="P-typ_ATPase_IB"/>
</dbReference>
<feature type="transmembrane region" description="Helical" evidence="11">
    <location>
        <begin position="322"/>
        <end position="343"/>
    </location>
</feature>
<dbReference type="Pfam" id="PF00122">
    <property type="entry name" value="E1-E2_ATPase"/>
    <property type="match status" value="1"/>
</dbReference>
<dbReference type="InterPro" id="IPR012348">
    <property type="entry name" value="RNR-like"/>
</dbReference>
<feature type="domain" description="TRASH" evidence="12">
    <location>
        <begin position="42"/>
        <end position="80"/>
    </location>
</feature>
<dbReference type="Pfam" id="PF04945">
    <property type="entry name" value="YHS"/>
    <property type="match status" value="4"/>
</dbReference>
<evidence type="ECO:0000256" key="8">
    <source>
        <dbReference type="ARBA" id="ARBA00022967"/>
    </source>
</evidence>
<keyword evidence="8" id="KW-1278">Translocase</keyword>
<dbReference type="SUPFAM" id="SSF47240">
    <property type="entry name" value="Ferritin-like"/>
    <property type="match status" value="4"/>
</dbReference>
<dbReference type="EMBL" id="UOEO01000060">
    <property type="protein sequence ID" value="VAW16911.1"/>
    <property type="molecule type" value="Genomic_DNA"/>
</dbReference>
<keyword evidence="9 11" id="KW-1133">Transmembrane helix</keyword>
<dbReference type="CDD" id="cd02094">
    <property type="entry name" value="P-type_ATPase_Cu-like"/>
    <property type="match status" value="1"/>
</dbReference>
<dbReference type="GO" id="GO:0005524">
    <property type="term" value="F:ATP binding"/>
    <property type="evidence" value="ECO:0007669"/>
    <property type="project" value="UniProtKB-KW"/>
</dbReference>
<comment type="similarity">
    <text evidence="2">Belongs to the cation transport ATPase (P-type) (TC 3.A.3) family. Type IB subfamily.</text>
</comment>
<feature type="transmembrane region" description="Helical" evidence="11">
    <location>
        <begin position="949"/>
        <end position="971"/>
    </location>
</feature>
<dbReference type="EC" id="3.6.3.4" evidence="13"/>
<keyword evidence="6" id="KW-0547">Nucleotide-binding</keyword>
<dbReference type="GO" id="GO:0016491">
    <property type="term" value="F:oxidoreductase activity"/>
    <property type="evidence" value="ECO:0007669"/>
    <property type="project" value="InterPro"/>
</dbReference>
<feature type="transmembrane region" description="Helical" evidence="11">
    <location>
        <begin position="608"/>
        <end position="631"/>
    </location>
</feature>
<dbReference type="Pfam" id="PF19335">
    <property type="entry name" value="HMBD"/>
    <property type="match status" value="1"/>
</dbReference>
<dbReference type="SUPFAM" id="SSF81653">
    <property type="entry name" value="Calcium ATPase, transduction domain A"/>
    <property type="match status" value="1"/>
</dbReference>
<dbReference type="PRINTS" id="PR00943">
    <property type="entry name" value="CUATPASE"/>
</dbReference>
<dbReference type="InterPro" id="IPR023214">
    <property type="entry name" value="HAD_sf"/>
</dbReference>
<dbReference type="SFLD" id="SFLDF00027">
    <property type="entry name" value="p-type_atpase"/>
    <property type="match status" value="1"/>
</dbReference>
<dbReference type="InterPro" id="IPR007029">
    <property type="entry name" value="YHS_dom"/>
</dbReference>
<feature type="transmembrane region" description="Helical" evidence="11">
    <location>
        <begin position="387"/>
        <end position="414"/>
    </location>
</feature>
<evidence type="ECO:0000256" key="9">
    <source>
        <dbReference type="ARBA" id="ARBA00022989"/>
    </source>
</evidence>
<evidence type="ECO:0000313" key="13">
    <source>
        <dbReference type="EMBL" id="VAW16911.1"/>
    </source>
</evidence>
<dbReference type="Pfam" id="PF00702">
    <property type="entry name" value="Hydrolase"/>
    <property type="match status" value="1"/>
</dbReference>
<dbReference type="GO" id="GO:0043682">
    <property type="term" value="F:P-type divalent copper transporter activity"/>
    <property type="evidence" value="ECO:0007669"/>
    <property type="project" value="TreeGrafter"/>
</dbReference>
<evidence type="ECO:0000256" key="5">
    <source>
        <dbReference type="ARBA" id="ARBA00022723"/>
    </source>
</evidence>
<dbReference type="SUPFAM" id="SSF56784">
    <property type="entry name" value="HAD-like"/>
    <property type="match status" value="1"/>
</dbReference>
<organism evidence="13">
    <name type="scientific">hydrothermal vent metagenome</name>
    <dbReference type="NCBI Taxonomy" id="652676"/>
    <lineage>
        <taxon>unclassified sequences</taxon>
        <taxon>metagenomes</taxon>
        <taxon>ecological metagenomes</taxon>
    </lineage>
</organism>
<dbReference type="AlphaFoldDB" id="A0A3B0TE57"/>
<feature type="domain" description="TRASH" evidence="12">
    <location>
        <begin position="173"/>
        <end position="211"/>
    </location>
</feature>
<dbReference type="InterPro" id="IPR023299">
    <property type="entry name" value="ATPase_P-typ_cyto_dom_N"/>
</dbReference>
<dbReference type="GO" id="GO:0055070">
    <property type="term" value="P:copper ion homeostasis"/>
    <property type="evidence" value="ECO:0007669"/>
    <property type="project" value="TreeGrafter"/>
</dbReference>
<gene>
    <name evidence="13" type="ORF">MNBD_ALPHA12-594</name>
</gene>
<dbReference type="NCBIfam" id="TIGR01494">
    <property type="entry name" value="ATPase_P-type"/>
    <property type="match status" value="1"/>
</dbReference>
<dbReference type="EC" id="3.6.3.3" evidence="13"/>
<dbReference type="SFLD" id="SFLDG00002">
    <property type="entry name" value="C1.7:_P-type_atpase_like"/>
    <property type="match status" value="1"/>
</dbReference>
<dbReference type="InterPro" id="IPR018303">
    <property type="entry name" value="ATPase_P-typ_P_site"/>
</dbReference>
<dbReference type="InterPro" id="IPR023298">
    <property type="entry name" value="ATPase_P-typ_TM_dom_sf"/>
</dbReference>
<evidence type="ECO:0000259" key="12">
    <source>
        <dbReference type="SMART" id="SM00746"/>
    </source>
</evidence>
<keyword evidence="10 11" id="KW-0472">Membrane</keyword>
<proteinExistence type="inferred from homology"/>
<dbReference type="GO" id="GO:0005507">
    <property type="term" value="F:copper ion binding"/>
    <property type="evidence" value="ECO:0007669"/>
    <property type="project" value="TreeGrafter"/>
</dbReference>
<dbReference type="PRINTS" id="PR00119">
    <property type="entry name" value="CATATPASE"/>
</dbReference>
<dbReference type="InterPro" id="IPR059000">
    <property type="entry name" value="ATPase_P-type_domA"/>
</dbReference>
<keyword evidence="13" id="KW-0378">Hydrolase</keyword>
<dbReference type="SMART" id="SM00746">
    <property type="entry name" value="TRASH"/>
    <property type="match status" value="4"/>
</dbReference>
<dbReference type="InterPro" id="IPR036412">
    <property type="entry name" value="HAD-like_sf"/>
</dbReference>
<dbReference type="GO" id="GO:0016887">
    <property type="term" value="F:ATP hydrolysis activity"/>
    <property type="evidence" value="ECO:0007669"/>
    <property type="project" value="InterPro"/>
</dbReference>
<keyword evidence="7" id="KW-0067">ATP-binding</keyword>
<feature type="transmembrane region" description="Helical" evidence="11">
    <location>
        <begin position="426"/>
        <end position="445"/>
    </location>
</feature>
<feature type="domain" description="TRASH" evidence="12">
    <location>
        <begin position="88"/>
        <end position="126"/>
    </location>
</feature>
<dbReference type="FunFam" id="2.70.150.10:FF:000020">
    <property type="entry name" value="Copper-exporting P-type ATPase A"/>
    <property type="match status" value="1"/>
</dbReference>
<dbReference type="InterPro" id="IPR008250">
    <property type="entry name" value="ATPase_P-typ_transduc_dom_A_sf"/>
</dbReference>
<keyword evidence="5" id="KW-0479">Metal-binding</keyword>
<evidence type="ECO:0000256" key="7">
    <source>
        <dbReference type="ARBA" id="ARBA00022840"/>
    </source>
</evidence>
<feature type="transmembrane region" description="Helical" evidence="11">
    <location>
        <begin position="355"/>
        <end position="375"/>
    </location>
</feature>
<evidence type="ECO:0000256" key="3">
    <source>
        <dbReference type="ARBA" id="ARBA00022475"/>
    </source>
</evidence>
<dbReference type="SFLD" id="SFLDS00003">
    <property type="entry name" value="Haloacid_Dehalogenase"/>
    <property type="match status" value="1"/>
</dbReference>
<dbReference type="InterPro" id="IPR045800">
    <property type="entry name" value="HMBD"/>
</dbReference>
<dbReference type="InterPro" id="IPR001757">
    <property type="entry name" value="P_typ_ATPase"/>
</dbReference>
<keyword evidence="3" id="KW-1003">Cell membrane</keyword>
<dbReference type="InterPro" id="IPR009078">
    <property type="entry name" value="Ferritin-like_SF"/>
</dbReference>
<feature type="domain" description="TRASH" evidence="12">
    <location>
        <begin position="219"/>
        <end position="257"/>
    </location>
</feature>
<dbReference type="PANTHER" id="PTHR43520:SF8">
    <property type="entry name" value="P-TYPE CU(+) TRANSPORTER"/>
    <property type="match status" value="1"/>
</dbReference>
<dbReference type="Gene3D" id="3.40.50.1000">
    <property type="entry name" value="HAD superfamily/HAD-like"/>
    <property type="match status" value="1"/>
</dbReference>
<dbReference type="GO" id="GO:0005886">
    <property type="term" value="C:plasma membrane"/>
    <property type="evidence" value="ECO:0007669"/>
    <property type="project" value="UniProtKB-SubCell"/>
</dbReference>
<sequence>MNEKQSSDGCCGGHDEATHSHDGHSHAAPAHNAGADAPVVRCPVMGSIIDPNAGKPSVEYQGQTYYFCCNGCKKKFLAAPTDFLTSTDPVCGMDVDRASAKYLTKHNGEKFYFCSAGCQTKFEADPAKYGAAPAAEEKSAGGCCGGHDHSGHSHAAHSHAAPAAAAAAAVVRDPICGMTVDPATATRSLKHDGQTYYFCSDGCKKKFTAAPADFLTSTDPVCGMDVTRASAKHFTRHNGQGVYFCSAGCKTKFEADPEKYADGPPPQEEMPEGTIYGCPMDPEIEQVGPGTCPICGMALEPLGVPDVDSGPNPELVDFTRRFWVGLTLTLPLLFLSMAPYVGYTGLVDAIGAPTARWIELFLGTPVILWVGWPFLVRGVNSVKTWNLNMFTLIALGVSAAWGFSILAVLTPGIFPEGFREPDGTVGTYFEAGAVIVVLVLLGQIMELRARERTGSAIKALLDLAAKTARVIRPDGTEEEIPLEDVVVGDHIRIRPGDKVPVDGVVIEGRSSIDESMISGESIPVEKVAGDKITGATINGTGSLVMEAKRVGGDTMLSQIVEMVANAQRSRAPIQKFADMVAGKFVPAVVSVAITAFIVWAIFGPEPALAYALVSAVAVLIIACPCALGLATPMSIMTATGRGAQAGVLIKNAEALETFAKVDTLIVDKTGTLTEGKPKLVAVLPEKGQKEDEVLRLAASLERGSEHPLADAIVKGANERGLKLAKAEDFEAITGKGVKGVVDGKQVALGNAKMLEELGLTSGDLKQAADARRDEGETVMFIVLEGKIAGLVSVADPVKQSTPAALKALHAEGFRIIMATGDNERTAKAVAARLGIDEIRADVMPADKARIVKELQDQGKMVAMAGDGVNDAPALAQANVGIAMGTGADVAIESAGFTLVSGNLDGIVRARRLSRATMRNIKQNLFFALIYNAAGVPVAAGILYPFTGLLISPIFAAAAMSFSSVSVISNALRLRNVKL</sequence>
<dbReference type="NCBIfam" id="TIGR01511">
    <property type="entry name" value="ATPase-IB1_Cu"/>
    <property type="match status" value="1"/>
</dbReference>
<dbReference type="InterPro" id="IPR011017">
    <property type="entry name" value="TRASH_dom"/>
</dbReference>
<evidence type="ECO:0000256" key="4">
    <source>
        <dbReference type="ARBA" id="ARBA00022692"/>
    </source>
</evidence>
<name>A0A3B0TE57_9ZZZZ</name>
<accession>A0A3B0TE57</accession>
<dbReference type="NCBIfam" id="TIGR01525">
    <property type="entry name" value="ATPase-IB_hvy"/>
    <property type="match status" value="1"/>
</dbReference>
<feature type="transmembrane region" description="Helical" evidence="11">
    <location>
        <begin position="584"/>
        <end position="602"/>
    </location>
</feature>
<comment type="subcellular location">
    <subcellularLocation>
        <location evidence="1">Cell membrane</location>
        <topology evidence="1">Multi-pass membrane protein</topology>
    </subcellularLocation>
</comment>
<dbReference type="InterPro" id="IPR044492">
    <property type="entry name" value="P_typ_ATPase_HD_dom"/>
</dbReference>
<evidence type="ECO:0000256" key="6">
    <source>
        <dbReference type="ARBA" id="ARBA00022741"/>
    </source>
</evidence>
<feature type="transmembrane region" description="Helical" evidence="11">
    <location>
        <begin position="924"/>
        <end position="943"/>
    </location>
</feature>
<dbReference type="Gene3D" id="3.40.1110.10">
    <property type="entry name" value="Calcium-transporting ATPase, cytoplasmic domain N"/>
    <property type="match status" value="1"/>
</dbReference>
<keyword evidence="4 11" id="KW-0812">Transmembrane</keyword>